<sequence>MGVLDSTRKVSFSRTVDCTFEKAINTLHNPTTLIDLNPLVIHREQDPTNPNIWHIRDRLKINVGLTFEWNLDYRANVTPLDDGLEFDVSAPLGTTLKNRWTVLKVEGGVKIMEDVTATTNFLLISATMRDLLPAHEDLHNKLAAMLEGRSLASSQATTGTPERSIQRDYNLLIFASLVAIFCFYTTWTKPALLALLSALLFLGVIMPGKEPYSAFNHQDLNKRGDHEDAPQTEWLNMGFWKDTTVFPRACEALALKLIAAAQCQVNGNVLDVGHGSGESLLLHLRHPSVPRPSHITGITSLEAHYTRSLERVKQCQADLGVADKVTLYHGDAVYRPTDKKQDYPHPLNPTSRLRPFTTILALDCAFHFRTRHDFLVQSYTRLAPGGRIALADICFSRGSGWKRGVVRRLVGLLGVMPAENMITVCDYVRDMEVIGYEDVVVEDITEDVFPGLIKFLGGREIGWKVFARMMGLLPAAGARFVIISGRR</sequence>
<dbReference type="OrthoDB" id="61390at2759"/>
<accession>A0A8K0URS0</accession>
<keyword evidence="1" id="KW-0812">Transmembrane</keyword>
<evidence type="ECO:0000259" key="2">
    <source>
        <dbReference type="Pfam" id="PF23155"/>
    </source>
</evidence>
<dbReference type="AlphaFoldDB" id="A0A8K0URS0"/>
<protein>
    <recommendedName>
        <fullName evidence="2">DUF7053 domain-containing protein</fullName>
    </recommendedName>
</protein>
<gene>
    <name evidence="3" type="ORF">BXZ70DRAFT_929208</name>
</gene>
<feature type="transmembrane region" description="Helical" evidence="1">
    <location>
        <begin position="169"/>
        <end position="186"/>
    </location>
</feature>
<dbReference type="PANTHER" id="PTHR38117">
    <property type="entry name" value="NACHT AND WD40 DOMAIN PROTEIN"/>
    <property type="match status" value="1"/>
</dbReference>
<dbReference type="CDD" id="cd02440">
    <property type="entry name" value="AdoMet_MTases"/>
    <property type="match status" value="1"/>
</dbReference>
<dbReference type="Proteomes" id="UP000813824">
    <property type="component" value="Unassembled WGS sequence"/>
</dbReference>
<dbReference type="SUPFAM" id="SSF53335">
    <property type="entry name" value="S-adenosyl-L-methionine-dependent methyltransferases"/>
    <property type="match status" value="1"/>
</dbReference>
<dbReference type="Gene3D" id="3.40.50.150">
    <property type="entry name" value="Vaccinia Virus protein VP39"/>
    <property type="match status" value="1"/>
</dbReference>
<name>A0A8K0URS0_9AGAR</name>
<dbReference type="EMBL" id="JAEVFJ010000009">
    <property type="protein sequence ID" value="KAH8102607.1"/>
    <property type="molecule type" value="Genomic_DNA"/>
</dbReference>
<keyword evidence="1" id="KW-1133">Transmembrane helix</keyword>
<evidence type="ECO:0000313" key="4">
    <source>
        <dbReference type="Proteomes" id="UP000813824"/>
    </source>
</evidence>
<comment type="caution">
    <text evidence="3">The sequence shown here is derived from an EMBL/GenBank/DDBJ whole genome shotgun (WGS) entry which is preliminary data.</text>
</comment>
<evidence type="ECO:0000313" key="3">
    <source>
        <dbReference type="EMBL" id="KAH8102607.1"/>
    </source>
</evidence>
<keyword evidence="1" id="KW-0472">Membrane</keyword>
<organism evidence="3 4">
    <name type="scientific">Cristinia sonorae</name>
    <dbReference type="NCBI Taxonomy" id="1940300"/>
    <lineage>
        <taxon>Eukaryota</taxon>
        <taxon>Fungi</taxon>
        <taxon>Dikarya</taxon>
        <taxon>Basidiomycota</taxon>
        <taxon>Agaricomycotina</taxon>
        <taxon>Agaricomycetes</taxon>
        <taxon>Agaricomycetidae</taxon>
        <taxon>Agaricales</taxon>
        <taxon>Pleurotineae</taxon>
        <taxon>Stephanosporaceae</taxon>
        <taxon>Cristinia</taxon>
    </lineage>
</organism>
<evidence type="ECO:0000256" key="1">
    <source>
        <dbReference type="SAM" id="Phobius"/>
    </source>
</evidence>
<dbReference type="Pfam" id="PF23155">
    <property type="entry name" value="DUF7053"/>
    <property type="match status" value="1"/>
</dbReference>
<dbReference type="InterPro" id="IPR029063">
    <property type="entry name" value="SAM-dependent_MTases_sf"/>
</dbReference>
<dbReference type="InterPro" id="IPR055481">
    <property type="entry name" value="DUF7053"/>
</dbReference>
<keyword evidence="4" id="KW-1185">Reference proteome</keyword>
<feature type="domain" description="DUF7053" evidence="2">
    <location>
        <begin position="19"/>
        <end position="146"/>
    </location>
</feature>
<proteinExistence type="predicted"/>
<dbReference type="PANTHER" id="PTHR38117:SF1">
    <property type="entry name" value="DUF3074 DOMAIN-CONTAINING PROTEIN"/>
    <property type="match status" value="1"/>
</dbReference>
<reference evidence="3" key="1">
    <citation type="journal article" date="2021" name="New Phytol.">
        <title>Evolutionary innovations through gain and loss of genes in the ectomycorrhizal Boletales.</title>
        <authorList>
            <person name="Wu G."/>
            <person name="Miyauchi S."/>
            <person name="Morin E."/>
            <person name="Kuo A."/>
            <person name="Drula E."/>
            <person name="Varga T."/>
            <person name="Kohler A."/>
            <person name="Feng B."/>
            <person name="Cao Y."/>
            <person name="Lipzen A."/>
            <person name="Daum C."/>
            <person name="Hundley H."/>
            <person name="Pangilinan J."/>
            <person name="Johnson J."/>
            <person name="Barry K."/>
            <person name="LaButti K."/>
            <person name="Ng V."/>
            <person name="Ahrendt S."/>
            <person name="Min B."/>
            <person name="Choi I.G."/>
            <person name="Park H."/>
            <person name="Plett J.M."/>
            <person name="Magnuson J."/>
            <person name="Spatafora J.W."/>
            <person name="Nagy L.G."/>
            <person name="Henrissat B."/>
            <person name="Grigoriev I.V."/>
            <person name="Yang Z.L."/>
            <person name="Xu J."/>
            <person name="Martin F.M."/>
        </authorList>
    </citation>
    <scope>NUCLEOTIDE SEQUENCE</scope>
    <source>
        <strain evidence="3">KKN 215</strain>
    </source>
</reference>